<gene>
    <name evidence="1" type="primary">110679213</name>
</gene>
<dbReference type="OrthoDB" id="10254713at2759"/>
<dbReference type="Proteomes" id="UP000008820">
    <property type="component" value="Chromosome 3"/>
</dbReference>
<reference evidence="1" key="2">
    <citation type="submission" date="2020-05" db="UniProtKB">
        <authorList>
            <consortium name="EnsemblMetazoa"/>
        </authorList>
    </citation>
    <scope>IDENTIFICATION</scope>
    <source>
        <strain evidence="1">LVP_AGWG</strain>
    </source>
</reference>
<dbReference type="InParanoid" id="A0A6I8U5L1"/>
<dbReference type="PROSITE" id="PS50096">
    <property type="entry name" value="IQ"/>
    <property type="match status" value="1"/>
</dbReference>
<evidence type="ECO:0000313" key="1">
    <source>
        <dbReference type="EnsemblMetazoa" id="AAEL024509-PA"/>
    </source>
</evidence>
<sequence length="269" mass="32563">MDDLDISIISKLLYSAWFKFQILNTVPSSTDQLLDETGSYSIRQLLQQKMGYLEALNRCLWRHGEEPMPSSSTELMQTSAESGSSLDTFDLKRYERYCREERILKRQMNNLLRLHDLTHRDYAEEYSIEVAKNILVSRWESSRLEQLSMQLQDRFQALEKCTRSSECHIRISLKACRLIDQFYTWQLDEVQNDIDQWMERFEHEKDDLDGRFQRARAKKRHWKTLMEEVENREQEIERLQKLEDEHHKRIDYRELCWNSAVKIQAWWRG</sequence>
<reference evidence="1 2" key="1">
    <citation type="submission" date="2017-06" db="EMBL/GenBank/DDBJ databases">
        <title>Aedes aegypti genome working group (AGWG) sequencing and assembly.</title>
        <authorList>
            <consortium name="Aedes aegypti Genome Working Group (AGWG)"/>
            <person name="Matthews B.J."/>
        </authorList>
    </citation>
    <scope>NUCLEOTIDE SEQUENCE [LARGE SCALE GENOMIC DNA]</scope>
    <source>
        <strain evidence="1 2">LVP_AGWG</strain>
    </source>
</reference>
<evidence type="ECO:0000313" key="2">
    <source>
        <dbReference type="Proteomes" id="UP000008820"/>
    </source>
</evidence>
<dbReference type="FunCoup" id="A0A6I8U5L1">
    <property type="interactions" value="32"/>
</dbReference>
<dbReference type="AlphaFoldDB" id="A0A6I8U5L1"/>
<dbReference type="EnsemblMetazoa" id="AAEL024509-RA">
    <property type="protein sequence ID" value="AAEL024509-PA"/>
    <property type="gene ID" value="AAEL024509"/>
</dbReference>
<proteinExistence type="predicted"/>
<keyword evidence="2" id="KW-1185">Reference proteome</keyword>
<name>A0A6I8U5L1_AEDAE</name>
<organism evidence="1 2">
    <name type="scientific">Aedes aegypti</name>
    <name type="common">Yellowfever mosquito</name>
    <name type="synonym">Culex aegypti</name>
    <dbReference type="NCBI Taxonomy" id="7159"/>
    <lineage>
        <taxon>Eukaryota</taxon>
        <taxon>Metazoa</taxon>
        <taxon>Ecdysozoa</taxon>
        <taxon>Arthropoda</taxon>
        <taxon>Hexapoda</taxon>
        <taxon>Insecta</taxon>
        <taxon>Pterygota</taxon>
        <taxon>Neoptera</taxon>
        <taxon>Endopterygota</taxon>
        <taxon>Diptera</taxon>
        <taxon>Nematocera</taxon>
        <taxon>Culicoidea</taxon>
        <taxon>Culicidae</taxon>
        <taxon>Culicinae</taxon>
        <taxon>Aedini</taxon>
        <taxon>Aedes</taxon>
        <taxon>Stegomyia</taxon>
    </lineage>
</organism>
<protein>
    <submittedName>
        <fullName evidence="1">Uncharacterized protein</fullName>
    </submittedName>
</protein>
<accession>A0A6I8U5L1</accession>